<dbReference type="InterPro" id="IPR011990">
    <property type="entry name" value="TPR-like_helical_dom_sf"/>
</dbReference>
<gene>
    <name evidence="9" type="primary">pknB_26</name>
    <name evidence="9" type="ORF">Pla22_48140</name>
</gene>
<evidence type="ECO:0000313" key="9">
    <source>
        <dbReference type="EMBL" id="TWT49617.1"/>
    </source>
</evidence>
<dbReference type="EMBL" id="SJPI01000003">
    <property type="protein sequence ID" value="TWT49617.1"/>
    <property type="molecule type" value="Genomic_DNA"/>
</dbReference>
<dbReference type="PANTHER" id="PTHR43289:SF34">
    <property type="entry name" value="SERINE_THREONINE-PROTEIN KINASE YBDM-RELATED"/>
    <property type="match status" value="1"/>
</dbReference>
<keyword evidence="2 5" id="KW-0547">Nucleotide-binding</keyword>
<reference evidence="9 10" key="1">
    <citation type="submission" date="2019-02" db="EMBL/GenBank/DDBJ databases">
        <title>Deep-cultivation of Planctomycetes and their phenomic and genomic characterization uncovers novel biology.</title>
        <authorList>
            <person name="Wiegand S."/>
            <person name="Jogler M."/>
            <person name="Boedeker C."/>
            <person name="Pinto D."/>
            <person name="Vollmers J."/>
            <person name="Rivas-Marin E."/>
            <person name="Kohn T."/>
            <person name="Peeters S.H."/>
            <person name="Heuer A."/>
            <person name="Rast P."/>
            <person name="Oberbeckmann S."/>
            <person name="Bunk B."/>
            <person name="Jeske O."/>
            <person name="Meyerdierks A."/>
            <person name="Storesund J.E."/>
            <person name="Kallscheuer N."/>
            <person name="Luecker S."/>
            <person name="Lage O.M."/>
            <person name="Pohl T."/>
            <person name="Merkel B.J."/>
            <person name="Hornburger P."/>
            <person name="Mueller R.-W."/>
            <person name="Bruemmer F."/>
            <person name="Labrenz M."/>
            <person name="Spormann A.M."/>
            <person name="Op Den Camp H."/>
            <person name="Overmann J."/>
            <person name="Amann R."/>
            <person name="Jetten M.S.M."/>
            <person name="Mascher T."/>
            <person name="Medema M.H."/>
            <person name="Devos D.P."/>
            <person name="Kaster A.-K."/>
            <person name="Ovreas L."/>
            <person name="Rohde M."/>
            <person name="Galperin M.Y."/>
            <person name="Jogler C."/>
        </authorList>
    </citation>
    <scope>NUCLEOTIDE SEQUENCE [LARGE SCALE GENOMIC DNA]</scope>
    <source>
        <strain evidence="9 10">Pla22</strain>
    </source>
</reference>
<evidence type="ECO:0000259" key="8">
    <source>
        <dbReference type="PROSITE" id="PS50011"/>
    </source>
</evidence>
<feature type="transmembrane region" description="Helical" evidence="7">
    <location>
        <begin position="451"/>
        <end position="474"/>
    </location>
</feature>
<keyword evidence="3 9" id="KW-0418">Kinase</keyword>
<evidence type="ECO:0000313" key="10">
    <source>
        <dbReference type="Proteomes" id="UP000316598"/>
    </source>
</evidence>
<feature type="binding site" evidence="5">
    <location>
        <position position="113"/>
    </location>
    <ligand>
        <name>ATP</name>
        <dbReference type="ChEBI" id="CHEBI:30616"/>
    </ligand>
</feature>
<sequence>MILDQKTEQPHDMIAELLNKYAERLEQGDERGASLLLDQHPELSALWGQHLETLQALCRVSKQAQRSVAPDQQSEINGSVLGDYRLNREIGRGGMGVVYEATQLSLRRSVALKVLPFAAVLDKQQVARFRNEAQAAASLHHAHIVPVYAVGCERGVHYYSMQLIDGQTLEQVIEYPDLYAAPDRSRKRQNDTTIEQNVRWNHRSSSPSRKFVQDSDSLAEESGDLSSGKVDIRAKADRTTHVAFDDHASTLHSIRSRDYIRNSVESIICVADALDFAHQQGVVHRDIKPSNLLIDSTGKVWVADFGLARARGLSNLTAEGKVMGTARYMSPEQISGKPQEIDHRTDIYSLGITLYELLTLTPAFAAEDRETMFAAIECLEPTLPRRINPSIAVDLETIVLKSIAKGKDDRYATAGELAEDLRRFLDGRPTIARRPTPVERAVRWAVRRQRLVASVFCLMLVAISGLGAATFLIAKESRLKDEATLEARLHLDQAHALVDRFGGLMSSRLSNIPGGDQIRSEVLREAERYYEDFLRYAEDKPALGADLAKVRFRLAATLSQLGEIDQAEHKYLEALAGYAAIRDDFNGTTINDADMALCLHNLAALQKDQGRFTEALHHYRQASELHEHLVDKFPDNASYRQQMAMTKNNLGLLLWQSGDVAEARTCLLTTQTQLQDALQQSPSNVELRQQLIECRNSLVATCLENDLGEAESLLLANITDLDDLLAEQSQANGKDTSAVHASISQPLDYQIAVSRNNLATVLSRGARYEEAVRVLERTIPLLNDICAKSPSNATSKMQLAMAHNNLGQALWSNATANENADGSAAVEAFETAESLLRQEFAQSHSRHEVLSQLASVLHNRGTVCQSQGSLAEAMDRLTEALGLQSQALKQAPFHHGYRSQLQKHRELLDRLLSQLKACHPYHSPSITMAAVGSPAGGK</sequence>
<dbReference type="PROSITE" id="PS50011">
    <property type="entry name" value="PROTEIN_KINASE_DOM"/>
    <property type="match status" value="1"/>
</dbReference>
<dbReference type="AlphaFoldDB" id="A0A5C5WGF1"/>
<proteinExistence type="predicted"/>
<dbReference type="SUPFAM" id="SSF48452">
    <property type="entry name" value="TPR-like"/>
    <property type="match status" value="1"/>
</dbReference>
<dbReference type="Pfam" id="PF13374">
    <property type="entry name" value="TPR_10"/>
    <property type="match status" value="1"/>
</dbReference>
<dbReference type="Gene3D" id="1.25.40.10">
    <property type="entry name" value="Tetratricopeptide repeat domain"/>
    <property type="match status" value="2"/>
</dbReference>
<dbReference type="InterPro" id="IPR008271">
    <property type="entry name" value="Ser/Thr_kinase_AS"/>
</dbReference>
<dbReference type="Gene3D" id="3.30.200.20">
    <property type="entry name" value="Phosphorylase Kinase, domain 1"/>
    <property type="match status" value="1"/>
</dbReference>
<comment type="caution">
    <text evidence="9">The sequence shown here is derived from an EMBL/GenBank/DDBJ whole genome shotgun (WGS) entry which is preliminary data.</text>
</comment>
<feature type="compositionally biased region" description="Polar residues" evidence="6">
    <location>
        <begin position="199"/>
        <end position="208"/>
    </location>
</feature>
<dbReference type="EC" id="2.7.11.1" evidence="9"/>
<dbReference type="SMART" id="SM00028">
    <property type="entry name" value="TPR"/>
    <property type="match status" value="5"/>
</dbReference>
<dbReference type="PANTHER" id="PTHR43289">
    <property type="entry name" value="MITOGEN-ACTIVATED PROTEIN KINASE KINASE KINASE 20-RELATED"/>
    <property type="match status" value="1"/>
</dbReference>
<dbReference type="Pfam" id="PF13424">
    <property type="entry name" value="TPR_12"/>
    <property type="match status" value="1"/>
</dbReference>
<name>A0A5C5WGF1_9BACT</name>
<evidence type="ECO:0000256" key="6">
    <source>
        <dbReference type="SAM" id="MobiDB-lite"/>
    </source>
</evidence>
<dbReference type="GO" id="GO:0004674">
    <property type="term" value="F:protein serine/threonine kinase activity"/>
    <property type="evidence" value="ECO:0007669"/>
    <property type="project" value="UniProtKB-EC"/>
</dbReference>
<keyword evidence="4 5" id="KW-0067">ATP-binding</keyword>
<dbReference type="PROSITE" id="PS00108">
    <property type="entry name" value="PROTEIN_KINASE_ST"/>
    <property type="match status" value="1"/>
</dbReference>
<dbReference type="InterPro" id="IPR011009">
    <property type="entry name" value="Kinase-like_dom_sf"/>
</dbReference>
<dbReference type="InterPro" id="IPR000719">
    <property type="entry name" value="Prot_kinase_dom"/>
</dbReference>
<dbReference type="OrthoDB" id="6111975at2"/>
<evidence type="ECO:0000256" key="1">
    <source>
        <dbReference type="ARBA" id="ARBA00022679"/>
    </source>
</evidence>
<evidence type="ECO:0000256" key="3">
    <source>
        <dbReference type="ARBA" id="ARBA00022777"/>
    </source>
</evidence>
<dbReference type="GO" id="GO:0005524">
    <property type="term" value="F:ATP binding"/>
    <property type="evidence" value="ECO:0007669"/>
    <property type="project" value="UniProtKB-UniRule"/>
</dbReference>
<evidence type="ECO:0000256" key="5">
    <source>
        <dbReference type="PROSITE-ProRule" id="PRU10141"/>
    </source>
</evidence>
<evidence type="ECO:0000256" key="4">
    <source>
        <dbReference type="ARBA" id="ARBA00022840"/>
    </source>
</evidence>
<accession>A0A5C5WGF1</accession>
<dbReference type="InterPro" id="IPR019734">
    <property type="entry name" value="TPR_rpt"/>
</dbReference>
<dbReference type="Proteomes" id="UP000316598">
    <property type="component" value="Unassembled WGS sequence"/>
</dbReference>
<dbReference type="SUPFAM" id="SSF56112">
    <property type="entry name" value="Protein kinase-like (PK-like)"/>
    <property type="match status" value="1"/>
</dbReference>
<organism evidence="9 10">
    <name type="scientific">Rubripirellula amarantea</name>
    <dbReference type="NCBI Taxonomy" id="2527999"/>
    <lineage>
        <taxon>Bacteria</taxon>
        <taxon>Pseudomonadati</taxon>
        <taxon>Planctomycetota</taxon>
        <taxon>Planctomycetia</taxon>
        <taxon>Pirellulales</taxon>
        <taxon>Pirellulaceae</taxon>
        <taxon>Rubripirellula</taxon>
    </lineage>
</organism>
<feature type="region of interest" description="Disordered" evidence="6">
    <location>
        <begin position="199"/>
        <end position="223"/>
    </location>
</feature>
<dbReference type="Gene3D" id="1.10.510.10">
    <property type="entry name" value="Transferase(Phosphotransferase) domain 1"/>
    <property type="match status" value="1"/>
</dbReference>
<keyword evidence="7" id="KW-1133">Transmembrane helix</keyword>
<keyword evidence="7" id="KW-0812">Transmembrane</keyword>
<feature type="domain" description="Protein kinase" evidence="8">
    <location>
        <begin position="84"/>
        <end position="425"/>
    </location>
</feature>
<keyword evidence="10" id="KW-1185">Reference proteome</keyword>
<protein>
    <submittedName>
        <fullName evidence="9">Serine/threonine-protein kinase PknB</fullName>
        <ecNumber evidence="9">2.7.11.1</ecNumber>
    </submittedName>
</protein>
<keyword evidence="1 9" id="KW-0808">Transferase</keyword>
<dbReference type="CDD" id="cd14014">
    <property type="entry name" value="STKc_PknB_like"/>
    <property type="match status" value="1"/>
</dbReference>
<dbReference type="InterPro" id="IPR017441">
    <property type="entry name" value="Protein_kinase_ATP_BS"/>
</dbReference>
<keyword evidence="7" id="KW-0472">Membrane</keyword>
<dbReference type="RefSeq" id="WP_146517111.1">
    <property type="nucleotide sequence ID" value="NZ_SJPI01000003.1"/>
</dbReference>
<evidence type="ECO:0000256" key="7">
    <source>
        <dbReference type="SAM" id="Phobius"/>
    </source>
</evidence>
<dbReference type="Pfam" id="PF00069">
    <property type="entry name" value="Pkinase"/>
    <property type="match status" value="2"/>
</dbReference>
<evidence type="ECO:0000256" key="2">
    <source>
        <dbReference type="ARBA" id="ARBA00022741"/>
    </source>
</evidence>
<dbReference type="SMART" id="SM00220">
    <property type="entry name" value="S_TKc"/>
    <property type="match status" value="1"/>
</dbReference>
<dbReference type="PROSITE" id="PS00107">
    <property type="entry name" value="PROTEIN_KINASE_ATP"/>
    <property type="match status" value="1"/>
</dbReference>